<dbReference type="Proteomes" id="UP000632377">
    <property type="component" value="Unassembled WGS sequence"/>
</dbReference>
<accession>A0ABS1TEE0</accession>
<dbReference type="InterPro" id="IPR003115">
    <property type="entry name" value="ParB_N"/>
</dbReference>
<dbReference type="Gene3D" id="1.10.10.2830">
    <property type="match status" value="1"/>
</dbReference>
<evidence type="ECO:0000313" key="2">
    <source>
        <dbReference type="EMBL" id="MBL4937739.1"/>
    </source>
</evidence>
<reference evidence="2 3" key="1">
    <citation type="submission" date="2021-01" db="EMBL/GenBank/DDBJ databases">
        <title>Genome public.</title>
        <authorList>
            <person name="Liu C."/>
            <person name="Sun Q."/>
        </authorList>
    </citation>
    <scope>NUCLEOTIDE SEQUENCE [LARGE SCALE GENOMIC DNA]</scope>
    <source>
        <strain evidence="2 3">YIM B02515</strain>
    </source>
</reference>
<dbReference type="InterPro" id="IPR036086">
    <property type="entry name" value="ParB/Sulfiredoxin_sf"/>
</dbReference>
<evidence type="ECO:0000313" key="3">
    <source>
        <dbReference type="Proteomes" id="UP000632377"/>
    </source>
</evidence>
<name>A0ABS1TEE0_9CLOT</name>
<comment type="caution">
    <text evidence="2">The sequence shown here is derived from an EMBL/GenBank/DDBJ whole genome shotgun (WGS) entry which is preliminary data.</text>
</comment>
<gene>
    <name evidence="2" type="ORF">JK636_18705</name>
</gene>
<organism evidence="2 3">
    <name type="scientific">Clostridium rhizosphaerae</name>
    <dbReference type="NCBI Taxonomy" id="2803861"/>
    <lineage>
        <taxon>Bacteria</taxon>
        <taxon>Bacillati</taxon>
        <taxon>Bacillota</taxon>
        <taxon>Clostridia</taxon>
        <taxon>Eubacteriales</taxon>
        <taxon>Clostridiaceae</taxon>
        <taxon>Clostridium</taxon>
    </lineage>
</organism>
<dbReference type="PANTHER" id="PTHR33375">
    <property type="entry name" value="CHROMOSOME-PARTITIONING PROTEIN PARB-RELATED"/>
    <property type="match status" value="1"/>
</dbReference>
<keyword evidence="3" id="KW-1185">Reference proteome</keyword>
<dbReference type="RefSeq" id="WP_202750488.1">
    <property type="nucleotide sequence ID" value="NZ_JAESWC010000017.1"/>
</dbReference>
<dbReference type="InterPro" id="IPR050336">
    <property type="entry name" value="Chromosome_partition/occlusion"/>
</dbReference>
<feature type="domain" description="ParB-like N-terminal" evidence="1">
    <location>
        <begin position="61"/>
        <end position="110"/>
    </location>
</feature>
<dbReference type="SUPFAM" id="SSF109709">
    <property type="entry name" value="KorB DNA-binding domain-like"/>
    <property type="match status" value="1"/>
</dbReference>
<evidence type="ECO:0000259" key="1">
    <source>
        <dbReference type="Pfam" id="PF02195"/>
    </source>
</evidence>
<dbReference type="SUPFAM" id="SSF110849">
    <property type="entry name" value="ParB/Sulfiredoxin"/>
    <property type="match status" value="1"/>
</dbReference>
<dbReference type="Gene3D" id="3.90.1530.10">
    <property type="entry name" value="Conserved hypothetical protein from pyrococcus furiosus pfu- 392566-001, ParB domain"/>
    <property type="match status" value="1"/>
</dbReference>
<proteinExistence type="predicted"/>
<dbReference type="Pfam" id="PF02195">
    <property type="entry name" value="ParB_N"/>
    <property type="match status" value="1"/>
</dbReference>
<dbReference type="PANTHER" id="PTHR33375:SF1">
    <property type="entry name" value="CHROMOSOME-PARTITIONING PROTEIN PARB-RELATED"/>
    <property type="match status" value="1"/>
</dbReference>
<dbReference type="EMBL" id="JAESWC010000017">
    <property type="protein sequence ID" value="MBL4937739.1"/>
    <property type="molecule type" value="Genomic_DNA"/>
</dbReference>
<protein>
    <submittedName>
        <fullName evidence="2">ParB N-terminal domain-containing protein</fullName>
    </submittedName>
</protein>
<sequence>MSAKDKKLDIINRLRKSQENEQNEIMLAAENIKNITTGMDVVQVELDKLVEAPKDWNFYSPLSKQKMGELIESILENGLLSPIILWEQEDNYMILAGHNRVKAFRLLYENTKDDKYRKIYAYIKKKNQLSEDEAKSIIIDTNFVQRQLSTAEKTRSIVVKYNQLGRKKRNSEGKNTAAIIADQYGISERMVYNYYKINNLIPEFMESIDNCTISLKAGLKLAAFDSEFQEELYLRHSDKLDNKTISKINIHGEKEEILKMLSNDALTRFVKVSLEIPSYLEKEFKEYVNTWLNERVSRDSK</sequence>